<evidence type="ECO:0000256" key="7">
    <source>
        <dbReference type="ARBA" id="ARBA00023237"/>
    </source>
</evidence>
<evidence type="ECO:0000259" key="12">
    <source>
        <dbReference type="Pfam" id="PF07715"/>
    </source>
</evidence>
<dbReference type="AlphaFoldDB" id="F1Z9N2"/>
<dbReference type="CDD" id="cd01347">
    <property type="entry name" value="ligand_gated_channel"/>
    <property type="match status" value="1"/>
</dbReference>
<dbReference type="Proteomes" id="UP000004728">
    <property type="component" value="Unassembled WGS sequence"/>
</dbReference>
<keyword evidence="14" id="KW-1185">Reference proteome</keyword>
<dbReference type="STRING" id="983920.Y88_0767"/>
<dbReference type="InterPro" id="IPR039426">
    <property type="entry name" value="TonB-dep_rcpt-like"/>
</dbReference>
<evidence type="ECO:0000256" key="9">
    <source>
        <dbReference type="RuleBase" id="RU003357"/>
    </source>
</evidence>
<dbReference type="GO" id="GO:0009279">
    <property type="term" value="C:cell outer membrane"/>
    <property type="evidence" value="ECO:0007669"/>
    <property type="project" value="UniProtKB-SubCell"/>
</dbReference>
<dbReference type="GO" id="GO:0015344">
    <property type="term" value="F:siderophore uptake transmembrane transporter activity"/>
    <property type="evidence" value="ECO:0007669"/>
    <property type="project" value="TreeGrafter"/>
</dbReference>
<gene>
    <name evidence="13" type="ORF">Y88_0767</name>
</gene>
<keyword evidence="3 8" id="KW-1134">Transmembrane beta strand</keyword>
<evidence type="ECO:0000256" key="1">
    <source>
        <dbReference type="ARBA" id="ARBA00004571"/>
    </source>
</evidence>
<name>F1Z9N2_9SPHN</name>
<accession>F1Z9N2</accession>
<dbReference type="Pfam" id="PF07715">
    <property type="entry name" value="Plug"/>
    <property type="match status" value="1"/>
</dbReference>
<keyword evidence="10" id="KW-0732">Signal</keyword>
<dbReference type="Pfam" id="PF00593">
    <property type="entry name" value="TonB_dep_Rec_b-barrel"/>
    <property type="match status" value="1"/>
</dbReference>
<dbReference type="Gene3D" id="2.40.170.20">
    <property type="entry name" value="TonB-dependent receptor, beta-barrel domain"/>
    <property type="match status" value="1"/>
</dbReference>
<comment type="subcellular location">
    <subcellularLocation>
        <location evidence="1 8">Cell outer membrane</location>
        <topology evidence="1 8">Multi-pass membrane protein</topology>
    </subcellularLocation>
</comment>
<evidence type="ECO:0000259" key="11">
    <source>
        <dbReference type="Pfam" id="PF00593"/>
    </source>
</evidence>
<keyword evidence="2 8" id="KW-0813">Transport</keyword>
<evidence type="ECO:0000256" key="8">
    <source>
        <dbReference type="PROSITE-ProRule" id="PRU01360"/>
    </source>
</evidence>
<dbReference type="SUPFAM" id="SSF56935">
    <property type="entry name" value="Porins"/>
    <property type="match status" value="1"/>
</dbReference>
<keyword evidence="6 8" id="KW-0472">Membrane</keyword>
<comment type="caution">
    <text evidence="13">The sequence shown here is derived from an EMBL/GenBank/DDBJ whole genome shotgun (WGS) entry which is preliminary data.</text>
</comment>
<dbReference type="OrthoDB" id="9760333at2"/>
<evidence type="ECO:0000313" key="14">
    <source>
        <dbReference type="Proteomes" id="UP000004728"/>
    </source>
</evidence>
<comment type="similarity">
    <text evidence="8 9">Belongs to the TonB-dependent receptor family.</text>
</comment>
<feature type="domain" description="TonB-dependent receptor plug" evidence="12">
    <location>
        <begin position="67"/>
        <end position="165"/>
    </location>
</feature>
<dbReference type="PANTHER" id="PTHR32552">
    <property type="entry name" value="FERRICHROME IRON RECEPTOR-RELATED"/>
    <property type="match status" value="1"/>
</dbReference>
<dbReference type="PANTHER" id="PTHR32552:SF83">
    <property type="entry name" value="BLR3904 PROTEIN"/>
    <property type="match status" value="1"/>
</dbReference>
<dbReference type="InterPro" id="IPR000531">
    <property type="entry name" value="Beta-barrel_TonB"/>
</dbReference>
<keyword evidence="5 9" id="KW-0798">TonB box</keyword>
<evidence type="ECO:0000256" key="4">
    <source>
        <dbReference type="ARBA" id="ARBA00022692"/>
    </source>
</evidence>
<keyword evidence="4 8" id="KW-0812">Transmembrane</keyword>
<dbReference type="FunCoup" id="F1Z9N2">
    <property type="interactions" value="136"/>
</dbReference>
<dbReference type="PROSITE" id="PS52016">
    <property type="entry name" value="TONB_DEPENDENT_REC_3"/>
    <property type="match status" value="1"/>
</dbReference>
<feature type="chain" id="PRO_5003277646" evidence="10">
    <location>
        <begin position="18"/>
        <end position="783"/>
    </location>
</feature>
<reference evidence="13 14" key="1">
    <citation type="journal article" date="2012" name="J. Bacteriol.">
        <title>Draft Genome Sequence of Novosphingobium nitrogenifigens Y88T.</title>
        <authorList>
            <person name="Strabala T.J."/>
            <person name="Macdonald L."/>
            <person name="Liu V."/>
            <person name="Smit A.M."/>
        </authorList>
    </citation>
    <scope>NUCLEOTIDE SEQUENCE [LARGE SCALE GENOMIC DNA]</scope>
    <source>
        <strain evidence="13 14">DSM 19370</strain>
    </source>
</reference>
<proteinExistence type="inferred from homology"/>
<evidence type="ECO:0000256" key="2">
    <source>
        <dbReference type="ARBA" id="ARBA00022448"/>
    </source>
</evidence>
<evidence type="ECO:0000313" key="13">
    <source>
        <dbReference type="EMBL" id="EGD58710.1"/>
    </source>
</evidence>
<evidence type="ECO:0000256" key="6">
    <source>
        <dbReference type="ARBA" id="ARBA00023136"/>
    </source>
</evidence>
<dbReference type="InParanoid" id="F1Z9N2"/>
<dbReference type="Gene3D" id="2.170.130.10">
    <property type="entry name" value="TonB-dependent receptor, plug domain"/>
    <property type="match status" value="1"/>
</dbReference>
<evidence type="ECO:0000256" key="3">
    <source>
        <dbReference type="ARBA" id="ARBA00022452"/>
    </source>
</evidence>
<sequence length="783" mass="83745">MAIGAIGLFAPVFPAAAATPEATPADPQAQTTHNQAELGAVTVTDTVVVEGSYRADRLSSSKATADLVDTPRSVTVLTRQLLDDTHSTTLAEALRMVPGITLGAGEGGNPLGDRPFIRGSDSSNAIHIDGLTDIAAQTRETFDVESVEVVKGSDGITNGSGNAAGSINIVSKAPEEHRFVAVEGDVGSAAYRRFTIDVNQPLTSTIGLRINAMSHDQNVSGRAVTWQRRWGIAPSLTIGMGTPTRVTLDWYHLNTAELPDEGIPYTRAASSLSSGVTEVAPLGTDAFATANGQTVTRSRDTFYGLANRDFRRTLTDAATVRVAHDLGGGFQLTNATRYSHVNQEYLWTLPDDSKGNVYAYGTVSRRVNSRYSRQTGVVDQLAVNGKFDTGPLKHSLAAAFEYNWQKSGYGSYYADSSRTALPLAIACPTATSGTNAICTSASNPNPYDQWTGGWVMGSPQTMTLANWTTLSASVYDTISIGDKWKINLGGRYDHFVTHASAALSATSTAQRTWARRQDDLFTYQAGLVYKPRPNGSVYFSTATSVIAPGSFLAQGSEDNAFVSSTTTIDPSALKVQHTTSYELGTKWNFFGDGLSVTADIFQTRTTNARTTDAGGFVSNVGIKRVRGFEASVSGNVTDKWSLFGGYAHTPSVITDGGYTLVAGAYVPAASTGRRAPNTPMDSMTLTSQYKITPRFTLGGSAIFNSKVYGGFAYGSNASVVRGVYVPSYWRFDANASYRPTNHITIKLDALNLTDKLYYDQAYASHYAHQAAGRTIIGSVAFKY</sequence>
<evidence type="ECO:0000256" key="5">
    <source>
        <dbReference type="ARBA" id="ARBA00023077"/>
    </source>
</evidence>
<dbReference type="InterPro" id="IPR037066">
    <property type="entry name" value="Plug_dom_sf"/>
</dbReference>
<organism evidence="13 14">
    <name type="scientific">Novosphingobium nitrogenifigens DSM 19370</name>
    <dbReference type="NCBI Taxonomy" id="983920"/>
    <lineage>
        <taxon>Bacteria</taxon>
        <taxon>Pseudomonadati</taxon>
        <taxon>Pseudomonadota</taxon>
        <taxon>Alphaproteobacteria</taxon>
        <taxon>Sphingomonadales</taxon>
        <taxon>Sphingomonadaceae</taxon>
        <taxon>Novosphingobium</taxon>
    </lineage>
</organism>
<dbReference type="InterPro" id="IPR036942">
    <property type="entry name" value="Beta-barrel_TonB_sf"/>
</dbReference>
<dbReference type="HOGENOM" id="CLU_008287_9_1_5"/>
<dbReference type="eggNOG" id="COG4774">
    <property type="taxonomic scope" value="Bacteria"/>
</dbReference>
<feature type="domain" description="TonB-dependent receptor-like beta-barrel" evidence="11">
    <location>
        <begin position="286"/>
        <end position="752"/>
    </location>
</feature>
<protein>
    <submittedName>
        <fullName evidence="13">TonB-dependent siderophore receptor</fullName>
    </submittedName>
</protein>
<evidence type="ECO:0000256" key="10">
    <source>
        <dbReference type="SAM" id="SignalP"/>
    </source>
</evidence>
<keyword evidence="7 8" id="KW-0998">Cell outer membrane</keyword>
<dbReference type="EMBL" id="AEWJ01000041">
    <property type="protein sequence ID" value="EGD58710.1"/>
    <property type="molecule type" value="Genomic_DNA"/>
</dbReference>
<dbReference type="InterPro" id="IPR012910">
    <property type="entry name" value="Plug_dom"/>
</dbReference>
<keyword evidence="13" id="KW-0675">Receptor</keyword>
<feature type="signal peptide" evidence="10">
    <location>
        <begin position="1"/>
        <end position="17"/>
    </location>
</feature>